<organism evidence="1 2">
    <name type="scientific">Thiorhodococcus minor</name>
    <dbReference type="NCBI Taxonomy" id="57489"/>
    <lineage>
        <taxon>Bacteria</taxon>
        <taxon>Pseudomonadati</taxon>
        <taxon>Pseudomonadota</taxon>
        <taxon>Gammaproteobacteria</taxon>
        <taxon>Chromatiales</taxon>
        <taxon>Chromatiaceae</taxon>
        <taxon>Thiorhodococcus</taxon>
    </lineage>
</organism>
<evidence type="ECO:0000313" key="1">
    <source>
        <dbReference type="EMBL" id="NEV65432.1"/>
    </source>
</evidence>
<protein>
    <submittedName>
        <fullName evidence="1">Uncharacterized protein</fullName>
    </submittedName>
</protein>
<sequence length="91" mass="10175">MVRGLAQVLATRRHAARKHPYQVRWTSSLSTMKHTLVRLLIGTVHPPTTLLTQAVLALSDAVEAVRPDRQFPRLNPGKLKPGFHPAYCRTA</sequence>
<gene>
    <name evidence="1" type="ORF">G3446_27065</name>
</gene>
<reference evidence="1 2" key="1">
    <citation type="submission" date="2020-02" db="EMBL/GenBank/DDBJ databases">
        <title>Genome sequences of Thiorhodococcus mannitoliphagus and Thiorhodococcus minor, purple sulfur photosynthetic bacteria in the gammaproteobacterial family, Chromatiaceae.</title>
        <authorList>
            <person name="Aviles F.A."/>
            <person name="Meyer T.E."/>
            <person name="Kyndt J.A."/>
        </authorList>
    </citation>
    <scope>NUCLEOTIDE SEQUENCE [LARGE SCALE GENOMIC DNA]</scope>
    <source>
        <strain evidence="1 2">DSM 11518</strain>
    </source>
</reference>
<comment type="caution">
    <text evidence="1">The sequence shown here is derived from an EMBL/GenBank/DDBJ whole genome shotgun (WGS) entry which is preliminary data.</text>
</comment>
<proteinExistence type="predicted"/>
<accession>A0A6M0K6T1</accession>
<dbReference type="AlphaFoldDB" id="A0A6M0K6T1"/>
<dbReference type="RefSeq" id="WP_164456737.1">
    <property type="nucleotide sequence ID" value="NZ_JAAIJQ010000300.1"/>
</dbReference>
<keyword evidence="2" id="KW-1185">Reference proteome</keyword>
<name>A0A6M0K6T1_9GAMM</name>
<dbReference type="Proteomes" id="UP000483379">
    <property type="component" value="Unassembled WGS sequence"/>
</dbReference>
<dbReference type="EMBL" id="JAAIJQ010000300">
    <property type="protein sequence ID" value="NEV65432.1"/>
    <property type="molecule type" value="Genomic_DNA"/>
</dbReference>
<evidence type="ECO:0000313" key="2">
    <source>
        <dbReference type="Proteomes" id="UP000483379"/>
    </source>
</evidence>